<evidence type="ECO:0000256" key="1">
    <source>
        <dbReference type="ARBA" id="ARBA00006110"/>
    </source>
</evidence>
<name>A0A2V3J2D8_9FLOR</name>
<keyword evidence="5" id="KW-1185">Reference proteome</keyword>
<dbReference type="Pfam" id="PF12923">
    <property type="entry name" value="RRP7"/>
    <property type="match status" value="1"/>
</dbReference>
<evidence type="ECO:0000313" key="4">
    <source>
        <dbReference type="EMBL" id="PXF48157.1"/>
    </source>
</evidence>
<organism evidence="4 5">
    <name type="scientific">Gracilariopsis chorda</name>
    <dbReference type="NCBI Taxonomy" id="448386"/>
    <lineage>
        <taxon>Eukaryota</taxon>
        <taxon>Rhodophyta</taxon>
        <taxon>Florideophyceae</taxon>
        <taxon>Rhodymeniophycidae</taxon>
        <taxon>Gracilariales</taxon>
        <taxon>Gracilariaceae</taxon>
        <taxon>Gracilariopsis</taxon>
    </lineage>
</organism>
<evidence type="ECO:0000256" key="2">
    <source>
        <dbReference type="SAM" id="MobiDB-lite"/>
    </source>
</evidence>
<dbReference type="PANTHER" id="PTHR13191">
    <property type="entry name" value="RIBOSOMAL RNA PROCESSING PROTEIN 7-RELATED"/>
    <property type="match status" value="1"/>
</dbReference>
<dbReference type="EMBL" id="NBIV01000016">
    <property type="protein sequence ID" value="PXF48157.1"/>
    <property type="molecule type" value="Genomic_DNA"/>
</dbReference>
<accession>A0A2V3J2D8</accession>
<feature type="region of interest" description="Disordered" evidence="2">
    <location>
        <begin position="187"/>
        <end position="210"/>
    </location>
</feature>
<dbReference type="Gene3D" id="6.10.250.1770">
    <property type="match status" value="1"/>
</dbReference>
<feature type="region of interest" description="Disordered" evidence="2">
    <location>
        <begin position="1"/>
        <end position="22"/>
    </location>
</feature>
<gene>
    <name evidence="4" type="ORF">BWQ96_02109</name>
</gene>
<evidence type="ECO:0000259" key="3">
    <source>
        <dbReference type="Pfam" id="PF12923"/>
    </source>
</evidence>
<dbReference type="GO" id="GO:0034456">
    <property type="term" value="C:UTP-C complex"/>
    <property type="evidence" value="ECO:0007669"/>
    <property type="project" value="TreeGrafter"/>
</dbReference>
<dbReference type="InterPro" id="IPR040446">
    <property type="entry name" value="RRP7"/>
</dbReference>
<dbReference type="AlphaFoldDB" id="A0A2V3J2D8"/>
<feature type="compositionally biased region" description="Basic residues" evidence="2">
    <location>
        <begin position="1"/>
        <end position="14"/>
    </location>
</feature>
<protein>
    <recommendedName>
        <fullName evidence="3">Ribosomal RNA-processing protein 7 C-terminal domain-containing protein</fullName>
    </recommendedName>
</protein>
<dbReference type="GO" id="GO:0006364">
    <property type="term" value="P:rRNA processing"/>
    <property type="evidence" value="ECO:0007669"/>
    <property type="project" value="TreeGrafter"/>
</dbReference>
<comment type="caution">
    <text evidence="4">The sequence shown here is derived from an EMBL/GenBank/DDBJ whole genome shotgun (WGS) entry which is preliminary data.</text>
</comment>
<dbReference type="GO" id="GO:0000028">
    <property type="term" value="P:ribosomal small subunit assembly"/>
    <property type="evidence" value="ECO:0007669"/>
    <property type="project" value="TreeGrafter"/>
</dbReference>
<proteinExistence type="inferred from homology"/>
<dbReference type="PANTHER" id="PTHR13191:SF0">
    <property type="entry name" value="RIBOSOMAL RNA-PROCESSING PROTEIN 7 HOMOLOG A-RELATED"/>
    <property type="match status" value="1"/>
</dbReference>
<sequence>MKRERSKKVPKTKIRSTMTKTKTDPSKDIQVRRFCGYVALNLTEDSPDEVLGWLYLRKHSDTELFVGNLPIPPWFSYFRSSDHLIPSEHQEKFKAILRKLFPNADSVGEIFSTGNGRLATRVTMKEGEAGIKETLEEPADHIYMEYWRQLHNGGEQGTCSRYLKEYHESRDVEKVLEWSNAAMKAYEGREKQRKEEQQRQERMGGIPDEDGFVTVTNGAKQVKASEAQAITSGKGRFKNRGTKRARNLLDTRRGIEKDGFYRWQRRRDNTVTDLQKKFRDDRKRIAAIRGLTSG</sequence>
<feature type="compositionally biased region" description="Basic and acidic residues" evidence="2">
    <location>
        <begin position="187"/>
        <end position="202"/>
    </location>
</feature>
<evidence type="ECO:0000313" key="5">
    <source>
        <dbReference type="Proteomes" id="UP000247409"/>
    </source>
</evidence>
<dbReference type="OrthoDB" id="5390at2759"/>
<dbReference type="GO" id="GO:0032545">
    <property type="term" value="C:CURI complex"/>
    <property type="evidence" value="ECO:0007669"/>
    <property type="project" value="TreeGrafter"/>
</dbReference>
<feature type="domain" description="Ribosomal RNA-processing protein 7 C-terminal" evidence="3">
    <location>
        <begin position="173"/>
        <end position="289"/>
    </location>
</feature>
<dbReference type="Proteomes" id="UP000247409">
    <property type="component" value="Unassembled WGS sequence"/>
</dbReference>
<reference evidence="4 5" key="1">
    <citation type="journal article" date="2018" name="Mol. Biol. Evol.">
        <title>Analysis of the draft genome of the red seaweed Gracilariopsis chorda provides insights into genome size evolution in Rhodophyta.</title>
        <authorList>
            <person name="Lee J."/>
            <person name="Yang E.C."/>
            <person name="Graf L."/>
            <person name="Yang J.H."/>
            <person name="Qiu H."/>
            <person name="Zel Zion U."/>
            <person name="Chan C.X."/>
            <person name="Stephens T.G."/>
            <person name="Weber A.P.M."/>
            <person name="Boo G.H."/>
            <person name="Boo S.M."/>
            <person name="Kim K.M."/>
            <person name="Shin Y."/>
            <person name="Jung M."/>
            <person name="Lee S.J."/>
            <person name="Yim H.S."/>
            <person name="Lee J.H."/>
            <person name="Bhattacharya D."/>
            <person name="Yoon H.S."/>
        </authorList>
    </citation>
    <scope>NUCLEOTIDE SEQUENCE [LARGE SCALE GENOMIC DNA]</scope>
    <source>
        <strain evidence="4 5">SKKU-2015</strain>
        <tissue evidence="4">Whole body</tissue>
    </source>
</reference>
<comment type="similarity">
    <text evidence="1">Belongs to the RRP7 family.</text>
</comment>
<dbReference type="InterPro" id="IPR024326">
    <property type="entry name" value="RRP7_C"/>
</dbReference>